<accession>M2RL85</accession>
<sequence>MQRDEDVLDLSSGDLTAESSILLTPPNVLEYPNLHSEDLHPMKLRRGPSGLIDCHDVLAKTFGHKEYKGKQKQIVEAAVQGADIFVLAPTGMGKSICFQVPAIAEQHGVTVVVSPLLALMKNQVAKLRRLHVPVVALTSETSHEEKQEIMRDLSSGSPEIRLLYVSPEKFCTPELKRLFETLSTQGELNRLVVDEAHCISEWGHDFRAEYRRLGSFRDRYPTIPIMALTATATPIVQDDIVRSLKMAEDHMLKVVHPFNRSNLFYEVQYLASSYQDAHMSEIHKYISRLHERRGRPSSGIIYCRTRKTCDELSQFLRGKGLNARPYHRGIPPATLDRTLADWEIGGSDEGGVDVVCATVAFGMGIDKADVRYIIHYDLPKSFEGYYQETGRAGRDGSPSKCILFYSREDVVRVRKLVSGAHARRVVQVDTFGGPVPSQRAVDSLTALINYAENVHTCRHVTICRYFGEIIDTEDPDIAARYCHGMCDVCKYPEKTKGRKGRLTYMDFIDSQIEALQRQATNIDEDKGVVKIMADNFKKKDKDAVWKRNFRSFDTEDENEVPGRAGPSETHKPWQREQLAPRNINGALSGGKRPSSPQYSARSSVKKQKQNPFPPVAISNRLKKSFKTPFRSPFLQVPAHEPDEVIEIVDPPEEYDDMPKDILNVDVGHDVIEIEDGDYTDPQEPEDAAKEIPDTVNPEGPFDDFQEFQNGWEYDHANDVDEHDVIEIDDSPVIGDHSSPHLSPATDVDLEASFSQKIPVPLREKTFQDLRRTLDSVFTPRDTDNRIWHEVHMIAQSADTRAEVLSLLARDLEFAVWQFSATEDGYGDRSESKINIVKRFSASTIWDELDWAQHKDSREVVDGLRRICAVRKGKARVL</sequence>
<comment type="catalytic activity">
    <reaction evidence="7">
        <text>ATP + H2O = ADP + phosphate + H(+)</text>
        <dbReference type="Rhea" id="RHEA:13065"/>
        <dbReference type="ChEBI" id="CHEBI:15377"/>
        <dbReference type="ChEBI" id="CHEBI:15378"/>
        <dbReference type="ChEBI" id="CHEBI:30616"/>
        <dbReference type="ChEBI" id="CHEBI:43474"/>
        <dbReference type="ChEBI" id="CHEBI:456216"/>
    </reaction>
</comment>
<dbReference type="InterPro" id="IPR014001">
    <property type="entry name" value="Helicase_ATP-bd"/>
</dbReference>
<evidence type="ECO:0000313" key="12">
    <source>
        <dbReference type="Proteomes" id="UP000016930"/>
    </source>
</evidence>
<reference evidence="11 12" key="1">
    <citation type="journal article" date="2012" name="Proc. Natl. Acad. Sci. U.S.A.">
        <title>Comparative genomics of Ceriporiopsis subvermispora and Phanerochaete chrysosporium provide insight into selective ligninolysis.</title>
        <authorList>
            <person name="Fernandez-Fueyo E."/>
            <person name="Ruiz-Duenas F.J."/>
            <person name="Ferreira P."/>
            <person name="Floudas D."/>
            <person name="Hibbett D.S."/>
            <person name="Canessa P."/>
            <person name="Larrondo L.F."/>
            <person name="James T.Y."/>
            <person name="Seelenfreund D."/>
            <person name="Lobos S."/>
            <person name="Polanco R."/>
            <person name="Tello M."/>
            <person name="Honda Y."/>
            <person name="Watanabe T."/>
            <person name="Watanabe T."/>
            <person name="Ryu J.S."/>
            <person name="Kubicek C.P."/>
            <person name="Schmoll M."/>
            <person name="Gaskell J."/>
            <person name="Hammel K.E."/>
            <person name="St John F.J."/>
            <person name="Vanden Wymelenberg A."/>
            <person name="Sabat G."/>
            <person name="Splinter BonDurant S."/>
            <person name="Syed K."/>
            <person name="Yadav J.S."/>
            <person name="Doddapaneni H."/>
            <person name="Subramanian V."/>
            <person name="Lavin J.L."/>
            <person name="Oguiza J.A."/>
            <person name="Perez G."/>
            <person name="Pisabarro A.G."/>
            <person name="Ramirez L."/>
            <person name="Santoyo F."/>
            <person name="Master E."/>
            <person name="Coutinho P.M."/>
            <person name="Henrissat B."/>
            <person name="Lombard V."/>
            <person name="Magnuson J.K."/>
            <person name="Kuees U."/>
            <person name="Hori C."/>
            <person name="Igarashi K."/>
            <person name="Samejima M."/>
            <person name="Held B.W."/>
            <person name="Barry K.W."/>
            <person name="LaButti K.M."/>
            <person name="Lapidus A."/>
            <person name="Lindquist E.A."/>
            <person name="Lucas S.M."/>
            <person name="Riley R."/>
            <person name="Salamov A.A."/>
            <person name="Hoffmeister D."/>
            <person name="Schwenk D."/>
            <person name="Hadar Y."/>
            <person name="Yarden O."/>
            <person name="de Vries R.P."/>
            <person name="Wiebenga A."/>
            <person name="Stenlid J."/>
            <person name="Eastwood D."/>
            <person name="Grigoriev I.V."/>
            <person name="Berka R.M."/>
            <person name="Blanchette R.A."/>
            <person name="Kersten P."/>
            <person name="Martinez A.T."/>
            <person name="Vicuna R."/>
            <person name="Cullen D."/>
        </authorList>
    </citation>
    <scope>NUCLEOTIDE SEQUENCE [LARGE SCALE GENOMIC DNA]</scope>
    <source>
        <strain evidence="11 12">B</strain>
    </source>
</reference>
<dbReference type="PANTHER" id="PTHR13710:SF152">
    <property type="entry name" value="ATP-DEPENDENT DNA HELICASE Q5"/>
    <property type="match status" value="1"/>
</dbReference>
<keyword evidence="7" id="KW-0539">Nucleus</keyword>
<dbReference type="SUPFAM" id="SSF52540">
    <property type="entry name" value="P-loop containing nucleoside triphosphate hydrolases"/>
    <property type="match status" value="1"/>
</dbReference>
<dbReference type="PANTHER" id="PTHR13710">
    <property type="entry name" value="DNA HELICASE RECQ FAMILY MEMBER"/>
    <property type="match status" value="1"/>
</dbReference>
<dbReference type="InterPro" id="IPR001650">
    <property type="entry name" value="Helicase_C-like"/>
</dbReference>
<dbReference type="GO" id="GO:0005634">
    <property type="term" value="C:nucleus"/>
    <property type="evidence" value="ECO:0007669"/>
    <property type="project" value="UniProtKB-SubCell"/>
</dbReference>
<dbReference type="SMART" id="SM00487">
    <property type="entry name" value="DEXDc"/>
    <property type="match status" value="1"/>
</dbReference>
<dbReference type="InterPro" id="IPR011545">
    <property type="entry name" value="DEAD/DEAH_box_helicase_dom"/>
</dbReference>
<dbReference type="Pfam" id="PF00271">
    <property type="entry name" value="Helicase_C"/>
    <property type="match status" value="1"/>
</dbReference>
<evidence type="ECO:0000256" key="2">
    <source>
        <dbReference type="ARBA" id="ARBA00022741"/>
    </source>
</evidence>
<dbReference type="CDD" id="cd17920">
    <property type="entry name" value="DEXHc_RecQ"/>
    <property type="match status" value="1"/>
</dbReference>
<evidence type="ECO:0000256" key="1">
    <source>
        <dbReference type="ARBA" id="ARBA00005446"/>
    </source>
</evidence>
<dbReference type="GO" id="GO:0043138">
    <property type="term" value="F:3'-5' DNA helicase activity"/>
    <property type="evidence" value="ECO:0007669"/>
    <property type="project" value="UniProtKB-EC"/>
</dbReference>
<dbReference type="PROSITE" id="PS51194">
    <property type="entry name" value="HELICASE_CTER"/>
    <property type="match status" value="1"/>
</dbReference>
<dbReference type="AlphaFoldDB" id="M2RL85"/>
<keyword evidence="3 7" id="KW-0378">Hydrolase</keyword>
<dbReference type="GO" id="GO:0000724">
    <property type="term" value="P:double-strand break repair via homologous recombination"/>
    <property type="evidence" value="ECO:0007669"/>
    <property type="project" value="TreeGrafter"/>
</dbReference>
<feature type="domain" description="Helicase ATP-binding" evidence="9">
    <location>
        <begin position="75"/>
        <end position="250"/>
    </location>
</feature>
<keyword evidence="4 7" id="KW-0347">Helicase</keyword>
<dbReference type="OrthoDB" id="10261556at2759"/>
<dbReference type="FunFam" id="3.40.50.300:FF:001389">
    <property type="entry name" value="ATP-dependent DNA helicase RecQ"/>
    <property type="match status" value="1"/>
</dbReference>
<dbReference type="Proteomes" id="UP000016930">
    <property type="component" value="Unassembled WGS sequence"/>
</dbReference>
<dbReference type="GO" id="GO:0005737">
    <property type="term" value="C:cytoplasm"/>
    <property type="evidence" value="ECO:0007669"/>
    <property type="project" value="TreeGrafter"/>
</dbReference>
<dbReference type="EMBL" id="KB445793">
    <property type="protein sequence ID" value="EMD39586.1"/>
    <property type="molecule type" value="Genomic_DNA"/>
</dbReference>
<dbReference type="HOGENOM" id="CLU_001103_12_0_1"/>
<comment type="similarity">
    <text evidence="1 7">Belongs to the helicase family. RecQ subfamily.</text>
</comment>
<keyword evidence="12" id="KW-1185">Reference proteome</keyword>
<dbReference type="Pfam" id="PF16124">
    <property type="entry name" value="RecQ_Zn_bind"/>
    <property type="match status" value="1"/>
</dbReference>
<dbReference type="NCBIfam" id="TIGR00614">
    <property type="entry name" value="recQ_fam"/>
    <property type="match status" value="1"/>
</dbReference>
<evidence type="ECO:0000259" key="10">
    <source>
        <dbReference type="PROSITE" id="PS51194"/>
    </source>
</evidence>
<dbReference type="GO" id="GO:0009378">
    <property type="term" value="F:four-way junction helicase activity"/>
    <property type="evidence" value="ECO:0007669"/>
    <property type="project" value="TreeGrafter"/>
</dbReference>
<evidence type="ECO:0000256" key="7">
    <source>
        <dbReference type="RuleBase" id="RU364117"/>
    </source>
</evidence>
<dbReference type="GO" id="GO:0003676">
    <property type="term" value="F:nucleic acid binding"/>
    <property type="evidence" value="ECO:0007669"/>
    <property type="project" value="InterPro"/>
</dbReference>
<dbReference type="GO" id="GO:0016887">
    <property type="term" value="F:ATP hydrolysis activity"/>
    <property type="evidence" value="ECO:0007669"/>
    <property type="project" value="RHEA"/>
</dbReference>
<dbReference type="GO" id="GO:0005694">
    <property type="term" value="C:chromosome"/>
    <property type="evidence" value="ECO:0007669"/>
    <property type="project" value="TreeGrafter"/>
</dbReference>
<dbReference type="InterPro" id="IPR027417">
    <property type="entry name" value="P-loop_NTPase"/>
</dbReference>
<comment type="catalytic activity">
    <reaction evidence="6 7">
        <text>Couples ATP hydrolysis with the unwinding of duplex DNA by translocating in the 3'-5' direction.</text>
        <dbReference type="EC" id="5.6.2.4"/>
    </reaction>
</comment>
<dbReference type="STRING" id="914234.M2RL85"/>
<keyword evidence="2 7" id="KW-0547">Nucleotide-binding</keyword>
<comment type="subcellular location">
    <subcellularLocation>
        <location evidence="7">Nucleus</location>
    </subcellularLocation>
</comment>
<feature type="region of interest" description="Disordered" evidence="8">
    <location>
        <begin position="554"/>
        <end position="617"/>
    </location>
</feature>
<evidence type="ECO:0000256" key="3">
    <source>
        <dbReference type="ARBA" id="ARBA00022801"/>
    </source>
</evidence>
<dbReference type="GO" id="GO:0005524">
    <property type="term" value="F:ATP binding"/>
    <property type="evidence" value="ECO:0007669"/>
    <property type="project" value="UniProtKB-KW"/>
</dbReference>
<dbReference type="InterPro" id="IPR032284">
    <property type="entry name" value="RecQ_Zn-bd"/>
</dbReference>
<dbReference type="EC" id="5.6.2.4" evidence="7"/>
<organism evidence="11 12">
    <name type="scientific">Ceriporiopsis subvermispora (strain B)</name>
    <name type="common">White-rot fungus</name>
    <name type="synonym">Gelatoporia subvermispora</name>
    <dbReference type="NCBI Taxonomy" id="914234"/>
    <lineage>
        <taxon>Eukaryota</taxon>
        <taxon>Fungi</taxon>
        <taxon>Dikarya</taxon>
        <taxon>Basidiomycota</taxon>
        <taxon>Agaricomycotina</taxon>
        <taxon>Agaricomycetes</taxon>
        <taxon>Polyporales</taxon>
        <taxon>Gelatoporiaceae</taxon>
        <taxon>Gelatoporia</taxon>
    </lineage>
</organism>
<evidence type="ECO:0000313" key="11">
    <source>
        <dbReference type="EMBL" id="EMD39586.1"/>
    </source>
</evidence>
<dbReference type="InterPro" id="IPR004589">
    <property type="entry name" value="DNA_helicase_ATP-dep_RecQ"/>
</dbReference>
<dbReference type="Gene3D" id="3.40.50.300">
    <property type="entry name" value="P-loop containing nucleotide triphosphate hydrolases"/>
    <property type="match status" value="2"/>
</dbReference>
<dbReference type="SMART" id="SM00490">
    <property type="entry name" value="HELICc"/>
    <property type="match status" value="1"/>
</dbReference>
<evidence type="ECO:0000256" key="4">
    <source>
        <dbReference type="ARBA" id="ARBA00022806"/>
    </source>
</evidence>
<evidence type="ECO:0000259" key="9">
    <source>
        <dbReference type="PROSITE" id="PS51192"/>
    </source>
</evidence>
<keyword evidence="5 7" id="KW-0067">ATP-binding</keyword>
<dbReference type="PROSITE" id="PS51192">
    <property type="entry name" value="HELICASE_ATP_BIND_1"/>
    <property type="match status" value="1"/>
</dbReference>
<evidence type="ECO:0000256" key="6">
    <source>
        <dbReference type="ARBA" id="ARBA00034617"/>
    </source>
</evidence>
<evidence type="ECO:0000256" key="5">
    <source>
        <dbReference type="ARBA" id="ARBA00022840"/>
    </source>
</evidence>
<protein>
    <recommendedName>
        <fullName evidence="7">ATP-dependent DNA helicase</fullName>
        <ecNumber evidence="7">5.6.2.4</ecNumber>
    </recommendedName>
</protein>
<name>M2RL85_CERS8</name>
<feature type="region of interest" description="Disordered" evidence="8">
    <location>
        <begin position="677"/>
        <end position="696"/>
    </location>
</feature>
<proteinExistence type="inferred from homology"/>
<feature type="domain" description="Helicase C-terminal" evidence="10">
    <location>
        <begin position="281"/>
        <end position="448"/>
    </location>
</feature>
<gene>
    <name evidence="11" type="ORF">CERSUDRAFT_111898</name>
</gene>
<evidence type="ECO:0000256" key="8">
    <source>
        <dbReference type="SAM" id="MobiDB-lite"/>
    </source>
</evidence>
<dbReference type="Pfam" id="PF00270">
    <property type="entry name" value="DEAD"/>
    <property type="match status" value="1"/>
</dbReference>